<feature type="non-terminal residue" evidence="3">
    <location>
        <position position="1"/>
    </location>
</feature>
<keyword evidence="2" id="KW-0812">Transmembrane</keyword>
<keyword evidence="2" id="KW-1133">Transmembrane helix</keyword>
<name>W1XUL8_9ZZZZ</name>
<feature type="compositionally biased region" description="Basic residues" evidence="1">
    <location>
        <begin position="25"/>
        <end position="34"/>
    </location>
</feature>
<dbReference type="AlphaFoldDB" id="W1XUL8"/>
<evidence type="ECO:0000313" key="3">
    <source>
        <dbReference type="EMBL" id="ETJ33175.1"/>
    </source>
</evidence>
<protein>
    <submittedName>
        <fullName evidence="3">Uncharacterized protein</fullName>
    </submittedName>
</protein>
<gene>
    <name evidence="3" type="ORF">Q604_UNBC12377G0001</name>
</gene>
<feature type="region of interest" description="Disordered" evidence="1">
    <location>
        <begin position="23"/>
        <end position="42"/>
    </location>
</feature>
<proteinExistence type="predicted"/>
<keyword evidence="2" id="KW-0472">Membrane</keyword>
<accession>W1XUL8</accession>
<comment type="caution">
    <text evidence="3">The sequence shown here is derived from an EMBL/GenBank/DDBJ whole genome shotgun (WGS) entry which is preliminary data.</text>
</comment>
<organism evidence="3">
    <name type="scientific">human gut metagenome</name>
    <dbReference type="NCBI Taxonomy" id="408170"/>
    <lineage>
        <taxon>unclassified sequences</taxon>
        <taxon>metagenomes</taxon>
        <taxon>organismal metagenomes</taxon>
    </lineage>
</organism>
<reference evidence="3" key="1">
    <citation type="submission" date="2013-12" db="EMBL/GenBank/DDBJ databases">
        <title>A Varibaculum cambriense genome reconstructed from a premature infant gut community with otherwise low bacterial novelty that shifts toward anaerobic metabolism during the third week of life.</title>
        <authorList>
            <person name="Brown C.T."/>
            <person name="Sharon I."/>
            <person name="Thomas B.C."/>
            <person name="Castelle C.J."/>
            <person name="Morowitz M.J."/>
            <person name="Banfield J.F."/>
        </authorList>
    </citation>
    <scope>NUCLEOTIDE SEQUENCE</scope>
</reference>
<evidence type="ECO:0000256" key="2">
    <source>
        <dbReference type="SAM" id="Phobius"/>
    </source>
</evidence>
<evidence type="ECO:0000256" key="1">
    <source>
        <dbReference type="SAM" id="MobiDB-lite"/>
    </source>
</evidence>
<feature type="non-terminal residue" evidence="3">
    <location>
        <position position="73"/>
    </location>
</feature>
<dbReference type="EMBL" id="AZMM01012377">
    <property type="protein sequence ID" value="ETJ33175.1"/>
    <property type="molecule type" value="Genomic_DNA"/>
</dbReference>
<feature type="transmembrane region" description="Helical" evidence="2">
    <location>
        <begin position="51"/>
        <end position="70"/>
    </location>
</feature>
<sequence>ILALCVDFIFSKVETLAVPDGISTHKAKRSRSAKNPKEYRDPKYKARKRKVIGVTTALVLVFIGCGRYFFYMI</sequence>